<proteinExistence type="predicted"/>
<name>A0A5P0YSG7_9ACTN</name>
<dbReference type="Proteomes" id="UP000320857">
    <property type="component" value="Unassembled WGS sequence"/>
</dbReference>
<sequence length="270" mass="29290">MSTLLGGCASPSGMDKVIDELDKFRVAEGAYAPAAPVDRAPGDAVVNDMTALYFAAALADSGQRGGEVVSTKKVHEYIATKPGCDGMLFAATILHIAEDRDKALESKATLCTLSRLKADGVTRLNAEGTALAIQMIERVGQSERIPQLKAELFDVRNRSERFAAWQMLALSPYLSNEREARDHFREEVRQARAFLRAPDEQAQFGEVVAAFRVSGKGVGSADVPDGLKSWLEESRGCPGARHFFRPFHSAKVCTLKETWDGISSGLVDTV</sequence>
<dbReference type="OrthoDB" id="9846577at2"/>
<organism evidence="2 3">
    <name type="scientific">Streptomyces alkaliterrae</name>
    <dbReference type="NCBI Taxonomy" id="2213162"/>
    <lineage>
        <taxon>Bacteria</taxon>
        <taxon>Bacillati</taxon>
        <taxon>Actinomycetota</taxon>
        <taxon>Actinomycetes</taxon>
        <taxon>Kitasatosporales</taxon>
        <taxon>Streptomycetaceae</taxon>
        <taxon>Streptomyces</taxon>
    </lineage>
</organism>
<evidence type="ECO:0000313" key="4">
    <source>
        <dbReference type="Proteomes" id="UP000517765"/>
    </source>
</evidence>
<accession>A0A5P0YSG7</accession>
<dbReference type="EMBL" id="JABJXA010000057">
    <property type="protein sequence ID" value="MBB1259554.1"/>
    <property type="molecule type" value="Genomic_DNA"/>
</dbReference>
<dbReference type="EMBL" id="VJYK02000118">
    <property type="protein sequence ID" value="MQS02840.1"/>
    <property type="molecule type" value="Genomic_DNA"/>
</dbReference>
<reference evidence="1" key="3">
    <citation type="journal article" name="Syst. Appl. Microbiol.">
        <title>Streptomyces alkaliterrae sp. nov., isolated from an alkaline soil, and emended descriptions of Streptomyces alkaliphilus, Streptomyces calidiresistens and Streptomyces durbertensis.</title>
        <authorList>
            <person name="Swiecimska M."/>
            <person name="Golinska P."/>
            <person name="Nouioui I."/>
            <person name="Wypij M."/>
            <person name="Rai M."/>
            <person name="Sangal V."/>
            <person name="Goodfellow M."/>
        </authorList>
    </citation>
    <scope>NUCLEOTIDE SEQUENCE</scope>
    <source>
        <strain evidence="1">OF8</strain>
    </source>
</reference>
<dbReference type="RefSeq" id="WP_143648310.1">
    <property type="nucleotide sequence ID" value="NZ_JABJXA010000057.1"/>
</dbReference>
<dbReference type="AlphaFoldDB" id="A0A5P0YSG7"/>
<keyword evidence="3" id="KW-1185">Reference proteome</keyword>
<evidence type="ECO:0000313" key="3">
    <source>
        <dbReference type="Proteomes" id="UP000320857"/>
    </source>
</evidence>
<evidence type="ECO:0000313" key="2">
    <source>
        <dbReference type="EMBL" id="MQS02840.1"/>
    </source>
</evidence>
<dbReference type="Proteomes" id="UP000517765">
    <property type="component" value="Unassembled WGS sequence"/>
</dbReference>
<evidence type="ECO:0000313" key="1">
    <source>
        <dbReference type="EMBL" id="MBB1259554.1"/>
    </source>
</evidence>
<reference evidence="4" key="2">
    <citation type="submission" date="2020-05" db="EMBL/GenBank/DDBJ databases">
        <title>Classification of alakaliphilic streptomycetes isolated from an alkaline soil next to Lonar Crater, India and a proposal for the recognition of Streptomyces alkaliterrae sp. nov.</title>
        <authorList>
            <person name="Golinska P."/>
        </authorList>
    </citation>
    <scope>NUCLEOTIDE SEQUENCE [LARGE SCALE GENOMIC DNA]</scope>
    <source>
        <strain evidence="4">OF8</strain>
    </source>
</reference>
<reference evidence="2 3" key="1">
    <citation type="submission" date="2019-10" db="EMBL/GenBank/DDBJ databases">
        <title>Streptomyces sp. nov., a novel actinobacterium isolated from alkaline environment.</title>
        <authorList>
            <person name="Golinska P."/>
        </authorList>
    </citation>
    <scope>NUCLEOTIDE SEQUENCE [LARGE SCALE GENOMIC DNA]</scope>
    <source>
        <strain evidence="2 3">OF1</strain>
    </source>
</reference>
<gene>
    <name evidence="2" type="ORF">FNX44_013355</name>
    <name evidence="1" type="ORF">H3147_12025</name>
</gene>
<protein>
    <submittedName>
        <fullName evidence="2">Uncharacterized protein</fullName>
    </submittedName>
</protein>
<comment type="caution">
    <text evidence="2">The sequence shown here is derived from an EMBL/GenBank/DDBJ whole genome shotgun (WGS) entry which is preliminary data.</text>
</comment>